<reference evidence="2" key="1">
    <citation type="submission" date="2020-05" db="EMBL/GenBank/DDBJ databases">
        <authorList>
            <person name="Chiriac C."/>
            <person name="Salcher M."/>
            <person name="Ghai R."/>
            <person name="Kavagutti S V."/>
        </authorList>
    </citation>
    <scope>NUCLEOTIDE SEQUENCE</scope>
</reference>
<gene>
    <name evidence="2" type="ORF">UFOPK3770_00061</name>
</gene>
<feature type="transmembrane region" description="Helical" evidence="1">
    <location>
        <begin position="77"/>
        <end position="104"/>
    </location>
</feature>
<keyword evidence="1" id="KW-0812">Transmembrane</keyword>
<organism evidence="2">
    <name type="scientific">freshwater metagenome</name>
    <dbReference type="NCBI Taxonomy" id="449393"/>
    <lineage>
        <taxon>unclassified sequences</taxon>
        <taxon>metagenomes</taxon>
        <taxon>ecological metagenomes</taxon>
    </lineage>
</organism>
<dbReference type="EMBL" id="CAESAJ010000003">
    <property type="protein sequence ID" value="CAB4329771.1"/>
    <property type="molecule type" value="Genomic_DNA"/>
</dbReference>
<protein>
    <submittedName>
        <fullName evidence="2">Unannotated protein</fullName>
    </submittedName>
</protein>
<keyword evidence="1" id="KW-0472">Membrane</keyword>
<dbReference type="AlphaFoldDB" id="A0A6J5YHI2"/>
<accession>A0A6J5YHI2</accession>
<evidence type="ECO:0000313" key="2">
    <source>
        <dbReference type="EMBL" id="CAB4329771.1"/>
    </source>
</evidence>
<sequence>MSEIFSEKLGDTFQISVRPSLVLFWLRTSLTVSSDGISGKVPNTVLGIVPLGSRTIMFPLRQISGVAVNTKFHIFRAFFGVLFLMGGIGDGGLFPLIIGALLVLNAYTVRLNILNTGLGVEVVSATWLDKSVIESYALRVQKLLNSI</sequence>
<evidence type="ECO:0000256" key="1">
    <source>
        <dbReference type="SAM" id="Phobius"/>
    </source>
</evidence>
<proteinExistence type="predicted"/>
<keyword evidence="1" id="KW-1133">Transmembrane helix</keyword>
<name>A0A6J5YHI2_9ZZZZ</name>